<organism evidence="2 3">
    <name type="scientific">Bifidobacterium longum subsp. infantis</name>
    <dbReference type="NCBI Taxonomy" id="1682"/>
    <lineage>
        <taxon>Bacteria</taxon>
        <taxon>Bacillati</taxon>
        <taxon>Actinomycetota</taxon>
        <taxon>Actinomycetes</taxon>
        <taxon>Bifidobacteriales</taxon>
        <taxon>Bifidobacteriaceae</taxon>
        <taxon>Bifidobacterium</taxon>
    </lineage>
</organism>
<evidence type="ECO:0000259" key="1">
    <source>
        <dbReference type="Pfam" id="PF13936"/>
    </source>
</evidence>
<accession>A0A564VZK9</accession>
<evidence type="ECO:0000313" key="3">
    <source>
        <dbReference type="Proteomes" id="UP000345266"/>
    </source>
</evidence>
<dbReference type="EMBL" id="CABHNT010000051">
    <property type="protein sequence ID" value="VUX38091.1"/>
    <property type="molecule type" value="Genomic_DNA"/>
</dbReference>
<dbReference type="AlphaFoldDB" id="A0A564VZK9"/>
<protein>
    <recommendedName>
        <fullName evidence="1">Transposase IS30-like HTH domain-containing protein</fullName>
    </recommendedName>
</protein>
<dbReference type="InterPro" id="IPR013324">
    <property type="entry name" value="RNA_pol_sigma_r3/r4-like"/>
</dbReference>
<dbReference type="RefSeq" id="WP_234884769.1">
    <property type="nucleotide sequence ID" value="NZ_CABHND010000037.1"/>
</dbReference>
<reference evidence="2 3" key="1">
    <citation type="submission" date="2019-07" db="EMBL/GenBank/DDBJ databases">
        <authorList>
            <person name="Hibberd C M."/>
            <person name="Gehrig L. J."/>
            <person name="Chang H.-W."/>
            <person name="Venkatesh S."/>
        </authorList>
    </citation>
    <scope>NUCLEOTIDE SEQUENCE [LARGE SCALE GENOMIC DNA]</scope>
    <source>
        <strain evidence="2">Bifidobacterium_longum_subsp_infantis_JG_Bg463</strain>
    </source>
</reference>
<proteinExistence type="predicted"/>
<dbReference type="InterPro" id="IPR025246">
    <property type="entry name" value="IS30-like_HTH"/>
</dbReference>
<evidence type="ECO:0000313" key="2">
    <source>
        <dbReference type="EMBL" id="VUX38091.1"/>
    </source>
</evidence>
<dbReference type="SUPFAM" id="SSF88659">
    <property type="entry name" value="Sigma3 and sigma4 domains of RNA polymerase sigma factors"/>
    <property type="match status" value="1"/>
</dbReference>
<feature type="domain" description="Transposase IS30-like HTH" evidence="1">
    <location>
        <begin position="5"/>
        <end position="46"/>
    </location>
</feature>
<sequence length="57" mass="6419">MGEACSHLSEEERQVIRIEIGNGTSIRRIGLMLGRNASTVGREVERDTWFPSNENES</sequence>
<gene>
    <name evidence="2" type="ORF">BLJG463_02258</name>
</gene>
<name>A0A564VZK9_BIFLI</name>
<dbReference type="Pfam" id="PF13936">
    <property type="entry name" value="HTH_38"/>
    <property type="match status" value="1"/>
</dbReference>
<dbReference type="Proteomes" id="UP000345266">
    <property type="component" value="Unassembled WGS sequence"/>
</dbReference>